<dbReference type="InterPro" id="IPR001328">
    <property type="entry name" value="Pept_tRNA_hydro"/>
</dbReference>
<evidence type="ECO:0000313" key="9">
    <source>
        <dbReference type="Proteomes" id="UP000721442"/>
    </source>
</evidence>
<dbReference type="Pfam" id="PF01195">
    <property type="entry name" value="Pept_tRNA_hydro"/>
    <property type="match status" value="1"/>
</dbReference>
<dbReference type="EMBL" id="JADINE010000030">
    <property type="protein sequence ID" value="MBO8407266.1"/>
    <property type="molecule type" value="Genomic_DNA"/>
</dbReference>
<dbReference type="PROSITE" id="PS01196">
    <property type="entry name" value="PEPT_TRNA_HYDROL_2"/>
    <property type="match status" value="1"/>
</dbReference>
<feature type="binding site" evidence="7">
    <location>
        <position position="67"/>
    </location>
    <ligand>
        <name>tRNA</name>
        <dbReference type="ChEBI" id="CHEBI:17843"/>
    </ligand>
</feature>
<comment type="subcellular location">
    <subcellularLocation>
        <location evidence="7">Cytoplasm</location>
    </subcellularLocation>
</comment>
<dbReference type="InterPro" id="IPR036416">
    <property type="entry name" value="Pept_tRNA_hydro_sf"/>
</dbReference>
<evidence type="ECO:0000256" key="3">
    <source>
        <dbReference type="ARBA" id="ARBA00022801"/>
    </source>
</evidence>
<comment type="similarity">
    <text evidence="5 7">Belongs to the PTH family.</text>
</comment>
<reference evidence="8" key="2">
    <citation type="journal article" date="2021" name="PeerJ">
        <title>Extensive microbial diversity within the chicken gut microbiome revealed by metagenomics and culture.</title>
        <authorList>
            <person name="Gilroy R."/>
            <person name="Ravi A."/>
            <person name="Getino M."/>
            <person name="Pursley I."/>
            <person name="Horton D.L."/>
            <person name="Alikhan N.F."/>
            <person name="Baker D."/>
            <person name="Gharbi K."/>
            <person name="Hall N."/>
            <person name="Watson M."/>
            <person name="Adriaenssens E.M."/>
            <person name="Foster-Nyarko E."/>
            <person name="Jarju S."/>
            <person name="Secka A."/>
            <person name="Antonio M."/>
            <person name="Oren A."/>
            <person name="Chaudhuri R.R."/>
            <person name="La Ragione R."/>
            <person name="Hildebrand F."/>
            <person name="Pallen M.J."/>
        </authorList>
    </citation>
    <scope>NUCLEOTIDE SEQUENCE</scope>
    <source>
        <strain evidence="8">B1-16210</strain>
    </source>
</reference>
<dbReference type="GO" id="GO:0004045">
    <property type="term" value="F:peptidyl-tRNA hydrolase activity"/>
    <property type="evidence" value="ECO:0007669"/>
    <property type="project" value="UniProtKB-UniRule"/>
</dbReference>
<keyword evidence="7" id="KW-0963">Cytoplasm</keyword>
<feature type="site" description="Discriminates between blocked and unblocked aminoacyl-tRNA" evidence="7">
    <location>
        <position position="14"/>
    </location>
</feature>
<keyword evidence="2 7" id="KW-0820">tRNA-binding</keyword>
<protein>
    <recommendedName>
        <fullName evidence="6 7">Peptidyl-tRNA hydrolase</fullName>
        <shortName evidence="7">Pth</shortName>
        <ecNumber evidence="1 7">3.1.1.29</ecNumber>
    </recommendedName>
</protein>
<proteinExistence type="inferred from homology"/>
<sequence>MQENKPILIVGLGNPGAQYERTRHNVGFMAVQSLVPSDAKWRMEHDALTYTQNINGRRVIFALPQTFMNNSGAAVGALVRFYKIPIENITVIHDDMDLKSGNVREKVGGGSAGHNGIKSIDAAIGSNYRRIRIGIGHPRDFNLPTDPADWVLGKFTDAEMACINAAIEKLLIVRE</sequence>
<comment type="function">
    <text evidence="7">Hydrolyzes ribosome-free peptidyl-tRNAs (with 1 or more amino acids incorporated), which drop off the ribosome during protein synthesis, or as a result of ribosome stalling.</text>
</comment>
<name>A0A940IC37_9PROT</name>
<evidence type="ECO:0000256" key="2">
    <source>
        <dbReference type="ARBA" id="ARBA00022555"/>
    </source>
</evidence>
<evidence type="ECO:0000256" key="7">
    <source>
        <dbReference type="HAMAP-Rule" id="MF_00083"/>
    </source>
</evidence>
<dbReference type="InterPro" id="IPR018171">
    <property type="entry name" value="Pept_tRNA_hydro_CS"/>
</dbReference>
<accession>A0A940IC37</accession>
<dbReference type="GO" id="GO:0072344">
    <property type="term" value="P:rescue of stalled ribosome"/>
    <property type="evidence" value="ECO:0007669"/>
    <property type="project" value="UniProtKB-UniRule"/>
</dbReference>
<dbReference type="PANTHER" id="PTHR17224">
    <property type="entry name" value="PEPTIDYL-TRNA HYDROLASE"/>
    <property type="match status" value="1"/>
</dbReference>
<dbReference type="AlphaFoldDB" id="A0A940IC37"/>
<reference evidence="8" key="1">
    <citation type="submission" date="2020-10" db="EMBL/GenBank/DDBJ databases">
        <authorList>
            <person name="Gilroy R."/>
        </authorList>
    </citation>
    <scope>NUCLEOTIDE SEQUENCE</scope>
    <source>
        <strain evidence="8">B1-16210</strain>
    </source>
</reference>
<dbReference type="GO" id="GO:0006515">
    <property type="term" value="P:protein quality control for misfolded or incompletely synthesized proteins"/>
    <property type="evidence" value="ECO:0007669"/>
    <property type="project" value="UniProtKB-UniRule"/>
</dbReference>
<comment type="catalytic activity">
    <reaction evidence="7">
        <text>an N-acyl-L-alpha-aminoacyl-tRNA + H2O = an N-acyl-L-amino acid + a tRNA + H(+)</text>
        <dbReference type="Rhea" id="RHEA:54448"/>
        <dbReference type="Rhea" id="RHEA-COMP:10123"/>
        <dbReference type="Rhea" id="RHEA-COMP:13883"/>
        <dbReference type="ChEBI" id="CHEBI:15377"/>
        <dbReference type="ChEBI" id="CHEBI:15378"/>
        <dbReference type="ChEBI" id="CHEBI:59874"/>
        <dbReference type="ChEBI" id="CHEBI:78442"/>
        <dbReference type="ChEBI" id="CHEBI:138191"/>
        <dbReference type="EC" id="3.1.1.29"/>
    </reaction>
</comment>
<comment type="subunit">
    <text evidence="7">Monomer.</text>
</comment>
<evidence type="ECO:0000256" key="5">
    <source>
        <dbReference type="ARBA" id="ARBA00038063"/>
    </source>
</evidence>
<dbReference type="HAMAP" id="MF_00083">
    <property type="entry name" value="Pept_tRNA_hydro_bact"/>
    <property type="match status" value="1"/>
</dbReference>
<feature type="binding site" evidence="7">
    <location>
        <position position="69"/>
    </location>
    <ligand>
        <name>tRNA</name>
        <dbReference type="ChEBI" id="CHEBI:17843"/>
    </ligand>
</feature>
<evidence type="ECO:0000313" key="8">
    <source>
        <dbReference type="EMBL" id="MBO8407266.1"/>
    </source>
</evidence>
<feature type="active site" description="Proton acceptor" evidence="7">
    <location>
        <position position="24"/>
    </location>
</feature>
<dbReference type="CDD" id="cd00462">
    <property type="entry name" value="PTH"/>
    <property type="match status" value="1"/>
</dbReference>
<evidence type="ECO:0000256" key="6">
    <source>
        <dbReference type="ARBA" id="ARBA00050038"/>
    </source>
</evidence>
<evidence type="ECO:0000256" key="4">
    <source>
        <dbReference type="ARBA" id="ARBA00022884"/>
    </source>
</evidence>
<dbReference type="GO" id="GO:0000049">
    <property type="term" value="F:tRNA binding"/>
    <property type="evidence" value="ECO:0007669"/>
    <property type="project" value="UniProtKB-UniRule"/>
</dbReference>
<dbReference type="GO" id="GO:0005737">
    <property type="term" value="C:cytoplasm"/>
    <property type="evidence" value="ECO:0007669"/>
    <property type="project" value="UniProtKB-SubCell"/>
</dbReference>
<feature type="binding site" evidence="7">
    <location>
        <position position="19"/>
    </location>
    <ligand>
        <name>tRNA</name>
        <dbReference type="ChEBI" id="CHEBI:17843"/>
    </ligand>
</feature>
<dbReference type="SUPFAM" id="SSF53178">
    <property type="entry name" value="Peptidyl-tRNA hydrolase-like"/>
    <property type="match status" value="1"/>
</dbReference>
<organism evidence="8 9">
    <name type="scientific">Candidatus Enterousia excrementavium</name>
    <dbReference type="NCBI Taxonomy" id="2840789"/>
    <lineage>
        <taxon>Bacteria</taxon>
        <taxon>Pseudomonadati</taxon>
        <taxon>Pseudomonadota</taxon>
        <taxon>Alphaproteobacteria</taxon>
        <taxon>Candidatus Enterousia</taxon>
    </lineage>
</organism>
<keyword evidence="4 7" id="KW-0694">RNA-binding</keyword>
<comment type="caution">
    <text evidence="8">The sequence shown here is derived from an EMBL/GenBank/DDBJ whole genome shotgun (WGS) entry which is preliminary data.</text>
</comment>
<dbReference type="PANTHER" id="PTHR17224:SF1">
    <property type="entry name" value="PEPTIDYL-TRNA HYDROLASE"/>
    <property type="match status" value="1"/>
</dbReference>
<dbReference type="EC" id="3.1.1.29" evidence="1 7"/>
<comment type="function">
    <text evidence="7">Catalyzes the release of premature peptidyl moieties from peptidyl-tRNA molecules trapped in stalled 50S ribosomal subunits, and thus maintains levels of free tRNAs and 50S ribosomes.</text>
</comment>
<feature type="binding site" evidence="7">
    <location>
        <position position="115"/>
    </location>
    <ligand>
        <name>tRNA</name>
        <dbReference type="ChEBI" id="CHEBI:17843"/>
    </ligand>
</feature>
<dbReference type="FunFam" id="3.40.50.1470:FF:000001">
    <property type="entry name" value="Peptidyl-tRNA hydrolase"/>
    <property type="match status" value="1"/>
</dbReference>
<feature type="site" description="Stabilizes the basic form of H active site to accept a proton" evidence="7">
    <location>
        <position position="94"/>
    </location>
</feature>
<dbReference type="NCBIfam" id="TIGR00447">
    <property type="entry name" value="pth"/>
    <property type="match status" value="1"/>
</dbReference>
<dbReference type="Gene3D" id="3.40.50.1470">
    <property type="entry name" value="Peptidyl-tRNA hydrolase"/>
    <property type="match status" value="1"/>
</dbReference>
<gene>
    <name evidence="7" type="primary">pth</name>
    <name evidence="8" type="ORF">IAC77_02270</name>
</gene>
<evidence type="ECO:0000256" key="1">
    <source>
        <dbReference type="ARBA" id="ARBA00013260"/>
    </source>
</evidence>
<keyword evidence="3 7" id="KW-0378">Hydrolase</keyword>
<dbReference type="Proteomes" id="UP000721442">
    <property type="component" value="Unassembled WGS sequence"/>
</dbReference>